<proteinExistence type="predicted"/>
<protein>
    <recommendedName>
        <fullName evidence="1">F-box domain-containing protein</fullName>
    </recommendedName>
</protein>
<organism evidence="2 3">
    <name type="scientific">Eleusine coracana subsp. coracana</name>
    <dbReference type="NCBI Taxonomy" id="191504"/>
    <lineage>
        <taxon>Eukaryota</taxon>
        <taxon>Viridiplantae</taxon>
        <taxon>Streptophyta</taxon>
        <taxon>Embryophyta</taxon>
        <taxon>Tracheophyta</taxon>
        <taxon>Spermatophyta</taxon>
        <taxon>Magnoliopsida</taxon>
        <taxon>Liliopsida</taxon>
        <taxon>Poales</taxon>
        <taxon>Poaceae</taxon>
        <taxon>PACMAD clade</taxon>
        <taxon>Chloridoideae</taxon>
        <taxon>Cynodonteae</taxon>
        <taxon>Eleusininae</taxon>
        <taxon>Eleusine</taxon>
    </lineage>
</organism>
<evidence type="ECO:0000313" key="2">
    <source>
        <dbReference type="EMBL" id="GJN24413.1"/>
    </source>
</evidence>
<accession>A0AAV5EPW9</accession>
<dbReference type="InterPro" id="IPR001810">
    <property type="entry name" value="F-box_dom"/>
</dbReference>
<reference evidence="2" key="2">
    <citation type="submission" date="2021-12" db="EMBL/GenBank/DDBJ databases">
        <title>Resequencing data analysis of finger millet.</title>
        <authorList>
            <person name="Hatakeyama M."/>
            <person name="Aluri S."/>
            <person name="Balachadran M.T."/>
            <person name="Sivarajan S.R."/>
            <person name="Poveda L."/>
            <person name="Shimizu-Inatsugi R."/>
            <person name="Schlapbach R."/>
            <person name="Sreeman S.M."/>
            <person name="Shimizu K.K."/>
        </authorList>
    </citation>
    <scope>NUCLEOTIDE SEQUENCE</scope>
</reference>
<sequence>MAPPPLPLELINDVTAEILLRLPPDEPEHLVRASAVCKPWLRVVCDPGFLRRYRAFHGAPPLLGLLHSLQVLQGDPGSRFASITALPAFPHPGADLADNSGARALDCRHGRTLFRMREDENEFFLVWDPVTGDRHILPPPDINWLVFSAAVLCATDGCDHLDCHGVPFRVVFVATDEYEDVVKASMFSSETGVWSAPVSLGNECQCYVEHKKHAVANSRRGRFYTPYVQPRRAALVEDEICCTIRWDNSIVKYDLGKNCLSMIKPPPHSSYYIALMEMEDGALGFAWIEDSSLYLWSRKADSIGVAEWVQRKVIELKGIAPAAGPDEKAVVVGSAEGVDVIFVSTGAGLFTIKLNSGMVKKIDEPGVYFSVLPYMSFYTPDCGRLSQKRRGLTDL</sequence>
<dbReference type="InterPro" id="IPR036047">
    <property type="entry name" value="F-box-like_dom_sf"/>
</dbReference>
<keyword evidence="3" id="KW-1185">Reference proteome</keyword>
<feature type="domain" description="F-box" evidence="1">
    <location>
        <begin position="9"/>
        <end position="51"/>
    </location>
</feature>
<dbReference type="Proteomes" id="UP001054889">
    <property type="component" value="Unassembled WGS sequence"/>
</dbReference>
<dbReference type="PANTHER" id="PTHR32133">
    <property type="entry name" value="OS07G0120400 PROTEIN"/>
    <property type="match status" value="1"/>
</dbReference>
<dbReference type="Pfam" id="PF00646">
    <property type="entry name" value="F-box"/>
    <property type="match status" value="1"/>
</dbReference>
<evidence type="ECO:0000259" key="1">
    <source>
        <dbReference type="Pfam" id="PF00646"/>
    </source>
</evidence>
<comment type="caution">
    <text evidence="2">The sequence shown here is derived from an EMBL/GenBank/DDBJ whole genome shotgun (WGS) entry which is preliminary data.</text>
</comment>
<dbReference type="EMBL" id="BQKI01000077">
    <property type="protein sequence ID" value="GJN24413.1"/>
    <property type="molecule type" value="Genomic_DNA"/>
</dbReference>
<dbReference type="PANTHER" id="PTHR32133:SF307">
    <property type="entry name" value="OS08G0299600 PROTEIN"/>
    <property type="match status" value="1"/>
</dbReference>
<gene>
    <name evidence="2" type="primary">gb12151</name>
    <name evidence="2" type="ORF">PR202_gb12151</name>
</gene>
<dbReference type="SUPFAM" id="SSF81383">
    <property type="entry name" value="F-box domain"/>
    <property type="match status" value="1"/>
</dbReference>
<name>A0AAV5EPW9_ELECO</name>
<evidence type="ECO:0000313" key="3">
    <source>
        <dbReference type="Proteomes" id="UP001054889"/>
    </source>
</evidence>
<reference evidence="2" key="1">
    <citation type="journal article" date="2018" name="DNA Res.">
        <title>Multiple hybrid de novo genome assembly of finger millet, an orphan allotetraploid crop.</title>
        <authorList>
            <person name="Hatakeyama M."/>
            <person name="Aluri S."/>
            <person name="Balachadran M.T."/>
            <person name="Sivarajan S.R."/>
            <person name="Patrignani A."/>
            <person name="Gruter S."/>
            <person name="Poveda L."/>
            <person name="Shimizu-Inatsugi R."/>
            <person name="Baeten J."/>
            <person name="Francoijs K.J."/>
            <person name="Nataraja K.N."/>
            <person name="Reddy Y.A.N."/>
            <person name="Phadnis S."/>
            <person name="Ravikumar R.L."/>
            <person name="Schlapbach R."/>
            <person name="Sreeman S.M."/>
            <person name="Shimizu K.K."/>
        </authorList>
    </citation>
    <scope>NUCLEOTIDE SEQUENCE</scope>
</reference>
<dbReference type="AlphaFoldDB" id="A0AAV5EPW9"/>